<dbReference type="AlphaFoldDB" id="A0A6G0X2E7"/>
<accession>A0A6G0X2E7</accession>
<dbReference type="Proteomes" id="UP000481153">
    <property type="component" value="Unassembled WGS sequence"/>
</dbReference>
<feature type="compositionally biased region" description="Acidic residues" evidence="1">
    <location>
        <begin position="560"/>
        <end position="569"/>
    </location>
</feature>
<evidence type="ECO:0000313" key="2">
    <source>
        <dbReference type="EMBL" id="KAF0734068.1"/>
    </source>
</evidence>
<keyword evidence="3" id="KW-1185">Reference proteome</keyword>
<comment type="caution">
    <text evidence="2">The sequence shown here is derived from an EMBL/GenBank/DDBJ whole genome shotgun (WGS) entry which is preliminary data.</text>
</comment>
<evidence type="ECO:0000313" key="3">
    <source>
        <dbReference type="Proteomes" id="UP000481153"/>
    </source>
</evidence>
<organism evidence="2 3">
    <name type="scientific">Aphanomyces euteiches</name>
    <dbReference type="NCBI Taxonomy" id="100861"/>
    <lineage>
        <taxon>Eukaryota</taxon>
        <taxon>Sar</taxon>
        <taxon>Stramenopiles</taxon>
        <taxon>Oomycota</taxon>
        <taxon>Saprolegniomycetes</taxon>
        <taxon>Saprolegniales</taxon>
        <taxon>Verrucalvaceae</taxon>
        <taxon>Aphanomyces</taxon>
    </lineage>
</organism>
<dbReference type="EMBL" id="VJMJ01000118">
    <property type="protein sequence ID" value="KAF0734068.1"/>
    <property type="molecule type" value="Genomic_DNA"/>
</dbReference>
<protein>
    <submittedName>
        <fullName evidence="2">Uncharacterized protein</fullName>
    </submittedName>
</protein>
<reference evidence="2 3" key="1">
    <citation type="submission" date="2019-07" db="EMBL/GenBank/DDBJ databases">
        <title>Genomics analysis of Aphanomyces spp. identifies a new class of oomycete effector associated with host adaptation.</title>
        <authorList>
            <person name="Gaulin E."/>
        </authorList>
    </citation>
    <scope>NUCLEOTIDE SEQUENCE [LARGE SCALE GENOMIC DNA]</scope>
    <source>
        <strain evidence="2 3">ATCC 201684</strain>
    </source>
</reference>
<sequence>MSWIKNKMRAAATIVAQAAEAVAPSLSISMSLYKTPVEEFHHRWSTVSLFLDALAADDLTEAQQRSKLSDSNTRDNLAKLVKLLYAEEDALDRHDHTSIDSRPCMEYMLEHNVLQTLCAKAAVDIPNGLMVLVLIFLSDLFRDSKINYPILPTRGVYRSVCELIQAAMVREVEDNMVQKCLLHCLHALWIKLKGDPVQTEFFFMRIYKTTTDNTSPSAMAAALSPSKISELVLFTGLLPHMYREGKLGQKCREALVIAAGMHEPGLSRFILHMTPFCNYAVTGVIQAFDALPKTIGVKNEKTFRSVDPEAIGLELNVLATRLRFCSTLAMVGTYQVESSITLEILSQFHTRFLQGPLLEALLDPSEAAARTGVNYTGTILDMLVGCGGSPDANPMLHLTLSFLLHHHHSHIKSASNVPVVTPDHELAPLTSPSSKIRLLSELLHRMNSLSASLSVATIDLFAAMLDLDTPVVDSVLVSPPSEAAANADIPWFAARFPHSFLSVVTSDATLWHAIKSQSNTLDAIAHTDLMPRVLSLLTYVASAEQRACNDKTKQLLDGSSDTDDSDGDEAQPFSTAWKVSVPSMTDVPALVVQQGAPLASLFESILLDRLDRWLDNSFEENVALSGLVVRLADRAPHLVFDWTNAAEKSVRSVLEEVHNQAFARIQRMPQGWTRLAEVKARLMASNAATDELESMESQENLLVGYVVLEEMLQELVAALIARETVETLPVKPEGSYLASKPTKDDLWDEDTLAQAEESTKPTDELDSLLDSAAIQLQSIVGPP</sequence>
<gene>
    <name evidence="2" type="ORF">Ae201684_009238</name>
</gene>
<dbReference type="PANTHER" id="PTHR21705:SF11">
    <property type="entry name" value="FHIP FAMILY PROTEIN CG3558"/>
    <property type="match status" value="1"/>
</dbReference>
<feature type="region of interest" description="Disordered" evidence="1">
    <location>
        <begin position="552"/>
        <end position="571"/>
    </location>
</feature>
<proteinExistence type="predicted"/>
<feature type="region of interest" description="Disordered" evidence="1">
    <location>
        <begin position="732"/>
        <end position="765"/>
    </location>
</feature>
<dbReference type="VEuPathDB" id="FungiDB:AeMF1_011354"/>
<name>A0A6G0X2E7_9STRA</name>
<dbReference type="InterPro" id="IPR019384">
    <property type="entry name" value="FHIP"/>
</dbReference>
<dbReference type="Pfam" id="PF10257">
    <property type="entry name" value="RAI16-like"/>
    <property type="match status" value="1"/>
</dbReference>
<evidence type="ECO:0000256" key="1">
    <source>
        <dbReference type="SAM" id="MobiDB-lite"/>
    </source>
</evidence>
<dbReference type="PANTHER" id="PTHR21705">
    <property type="entry name" value="RAI16 PROTEIN-RELATED"/>
    <property type="match status" value="1"/>
</dbReference>